<proteinExistence type="predicted"/>
<evidence type="ECO:0000313" key="2">
    <source>
        <dbReference type="Proteomes" id="UP001515500"/>
    </source>
</evidence>
<name>A0AB40BJG0_DIOCR</name>
<keyword evidence="1" id="KW-0472">Membrane</keyword>
<protein>
    <submittedName>
        <fullName evidence="3">Cell number regulator 2-like</fullName>
    </submittedName>
</protein>
<keyword evidence="1" id="KW-0812">Transmembrane</keyword>
<dbReference type="Proteomes" id="UP001515500">
    <property type="component" value="Chromosome 6"/>
</dbReference>
<dbReference type="RefSeq" id="XP_039127540.1">
    <property type="nucleotide sequence ID" value="XM_039271606.1"/>
</dbReference>
<accession>A0AB40BJG0</accession>
<keyword evidence="2" id="KW-1185">Reference proteome</keyword>
<organism evidence="2 3">
    <name type="scientific">Dioscorea cayennensis subsp. rotundata</name>
    <name type="common">White Guinea yam</name>
    <name type="synonym">Dioscorea rotundata</name>
    <dbReference type="NCBI Taxonomy" id="55577"/>
    <lineage>
        <taxon>Eukaryota</taxon>
        <taxon>Viridiplantae</taxon>
        <taxon>Streptophyta</taxon>
        <taxon>Embryophyta</taxon>
        <taxon>Tracheophyta</taxon>
        <taxon>Spermatophyta</taxon>
        <taxon>Magnoliopsida</taxon>
        <taxon>Liliopsida</taxon>
        <taxon>Dioscoreales</taxon>
        <taxon>Dioscoreaceae</taxon>
        <taxon>Dioscorea</taxon>
    </lineage>
</organism>
<dbReference type="GeneID" id="120263639"/>
<reference evidence="3" key="1">
    <citation type="submission" date="2025-08" db="UniProtKB">
        <authorList>
            <consortium name="RefSeq"/>
        </authorList>
    </citation>
    <scope>IDENTIFICATION</scope>
</reference>
<dbReference type="NCBIfam" id="TIGR01571">
    <property type="entry name" value="A_thal_Cys_rich"/>
    <property type="match status" value="1"/>
</dbReference>
<dbReference type="AlphaFoldDB" id="A0AB40BJG0"/>
<keyword evidence="1" id="KW-1133">Transmembrane helix</keyword>
<dbReference type="PANTHER" id="PTHR15907">
    <property type="entry name" value="DUF614 FAMILY PROTEIN-RELATED"/>
    <property type="match status" value="1"/>
</dbReference>
<dbReference type="InterPro" id="IPR006461">
    <property type="entry name" value="PLAC_motif_containing"/>
</dbReference>
<evidence type="ECO:0000313" key="3">
    <source>
        <dbReference type="RefSeq" id="XP_039127540.1"/>
    </source>
</evidence>
<feature type="transmembrane region" description="Helical" evidence="1">
    <location>
        <begin position="83"/>
        <end position="102"/>
    </location>
</feature>
<evidence type="ECO:0000256" key="1">
    <source>
        <dbReference type="SAM" id="Phobius"/>
    </source>
</evidence>
<sequence length="174" mass="19133">MYKSKDNTVYYPPPPAPGITTGIPAGISSFQVQSQAEGPWSTGLCNCFDDVSNCCVTCFCPCITFGQVAEIIDRGSTSCGTSGALYTLIMCLIGCHCIYSCFYRKKMRLQYSLASSPCNDCLVHCFCEQCALCQEYRELKRRGFNMEIGWQANLENQGHGQAVLPPNVQAGMTR</sequence>
<dbReference type="Pfam" id="PF04749">
    <property type="entry name" value="PLAC8"/>
    <property type="match status" value="1"/>
</dbReference>
<gene>
    <name evidence="3" type="primary">LOC120263639</name>
</gene>